<dbReference type="Proteomes" id="UP000034072">
    <property type="component" value="Unassembled WGS sequence"/>
</dbReference>
<protein>
    <recommendedName>
        <fullName evidence="2">PEGA domain-containing protein</fullName>
    </recommendedName>
</protein>
<comment type="caution">
    <text evidence="3">The sequence shown here is derived from an EMBL/GenBank/DDBJ whole genome shotgun (WGS) entry which is preliminary data.</text>
</comment>
<evidence type="ECO:0000313" key="3">
    <source>
        <dbReference type="EMBL" id="KKR41184.1"/>
    </source>
</evidence>
<evidence type="ECO:0000259" key="2">
    <source>
        <dbReference type="Pfam" id="PF08308"/>
    </source>
</evidence>
<sequence>MTKRQKRLLFYCAVLFFLFGSYVAIMYAQGYKYDFAENNFFKTGTFHLKVNEDAEVFVDGEYMGTTSFLGTSFSHERLLPGTYQTKVQKNDYSTWQKNIQVEEGLVTEFTSIMLLPQAGVEKDKLLEEISLILDGPSPSPTPSGSKASQPKGSPSPSPIKTPELPSLPFVIQNRILYQAKTDDDQITLVPVADEATGFKISPDKNKIAWWNKGELWLYWVNKTNYQPIHIKGDIELIKTFDAPISKLDWFRDSEHIVVESIGFKVIEIDSRGGLNIISI</sequence>
<feature type="region of interest" description="Disordered" evidence="1">
    <location>
        <begin position="136"/>
        <end position="164"/>
    </location>
</feature>
<dbReference type="InterPro" id="IPR013229">
    <property type="entry name" value="PEGA"/>
</dbReference>
<accession>A0A0G0QL92</accession>
<evidence type="ECO:0000313" key="4">
    <source>
        <dbReference type="Proteomes" id="UP000034072"/>
    </source>
</evidence>
<dbReference type="SUPFAM" id="SSF82171">
    <property type="entry name" value="DPP6 N-terminal domain-like"/>
    <property type="match status" value="1"/>
</dbReference>
<dbReference type="Pfam" id="PF08308">
    <property type="entry name" value="PEGA"/>
    <property type="match status" value="1"/>
</dbReference>
<feature type="domain" description="PEGA" evidence="2">
    <location>
        <begin position="52"/>
        <end position="110"/>
    </location>
</feature>
<dbReference type="AlphaFoldDB" id="A0A0G0QL92"/>
<gene>
    <name evidence="3" type="ORF">UT75_C0001G0088</name>
</gene>
<organism evidence="3 4">
    <name type="scientific">Candidatus Yanofskybacteria bacterium GW2011_GWE2_40_11</name>
    <dbReference type="NCBI Taxonomy" id="1619033"/>
    <lineage>
        <taxon>Bacteria</taxon>
        <taxon>Candidatus Yanofskyibacteriota</taxon>
    </lineage>
</organism>
<name>A0A0G0QL92_9BACT</name>
<dbReference type="EMBL" id="LBXZ01000001">
    <property type="protein sequence ID" value="KKR41184.1"/>
    <property type="molecule type" value="Genomic_DNA"/>
</dbReference>
<proteinExistence type="predicted"/>
<evidence type="ECO:0000256" key="1">
    <source>
        <dbReference type="SAM" id="MobiDB-lite"/>
    </source>
</evidence>
<reference evidence="3 4" key="1">
    <citation type="journal article" date="2015" name="Nature">
        <title>rRNA introns, odd ribosomes, and small enigmatic genomes across a large radiation of phyla.</title>
        <authorList>
            <person name="Brown C.T."/>
            <person name="Hug L.A."/>
            <person name="Thomas B.C."/>
            <person name="Sharon I."/>
            <person name="Castelle C.J."/>
            <person name="Singh A."/>
            <person name="Wilkins M.J."/>
            <person name="Williams K.H."/>
            <person name="Banfield J.F."/>
        </authorList>
    </citation>
    <scope>NUCLEOTIDE SEQUENCE [LARGE SCALE GENOMIC DNA]</scope>
</reference>